<organism evidence="1 2">
    <name type="scientific">Mycoplasma amphoriforme A39</name>
    <dbReference type="NCBI Taxonomy" id="572419"/>
    <lineage>
        <taxon>Bacteria</taxon>
        <taxon>Bacillati</taxon>
        <taxon>Mycoplasmatota</taxon>
        <taxon>Mollicutes</taxon>
        <taxon>Mycoplasmataceae</taxon>
        <taxon>Mycoplasma</taxon>
    </lineage>
</organism>
<evidence type="ECO:0000313" key="1">
    <source>
        <dbReference type="EMBL" id="CDN40581.1"/>
    </source>
</evidence>
<gene>
    <name evidence="1" type="ORF">MAMA39_04620</name>
</gene>
<evidence type="ECO:0000313" key="2">
    <source>
        <dbReference type="Proteomes" id="UP000261764"/>
    </source>
</evidence>
<proteinExistence type="predicted"/>
<dbReference type="RefSeq" id="WP_343251204.1">
    <property type="nucleotide sequence ID" value="NZ_HG937516.1"/>
</dbReference>
<dbReference type="Pfam" id="PF23707">
    <property type="entry name" value="P116"/>
    <property type="match status" value="1"/>
</dbReference>
<name>A0A292II19_9MOLU</name>
<dbReference type="Proteomes" id="UP000261764">
    <property type="component" value="Chromosome I"/>
</dbReference>
<accession>A0A292II19</accession>
<dbReference type="NCBIfam" id="NF045696">
    <property type="entry name" value="MG075_fam"/>
    <property type="match status" value="1"/>
</dbReference>
<dbReference type="KEGG" id="mamp:MAMA39_04620"/>
<keyword evidence="2" id="KW-1185">Reference proteome</keyword>
<sequence length="1083" mass="120411">MTKRKRLIGICLAIFSFAAIIPGATYGIIAATNKPDTINNGDSNSLKPSKVTIEQKGTKPEFLNDIKVNKKSIKSANDLYSPPQSIINHATVDTTGLKVAASAIKAGLNHQLSGQLIDANGYPDYTIIIADVNSYLDNVFKQNNQFFSLKGQMPKIEQIGSDPLAINISGNYQFVNINSQPRPFKDHNGDIIKGLENVSPKDIVNFTFTTKFGKKQNHINGIVTVDPISNKSYLNWQTQQLQLTIGKKITNLTDFVFNQAKSNINLEITDVASGLDPYSAQNDIAGINGKVFNTNTLSGKQVVSDLDNLFTKKLALVKQIAKTVSGIFGSLSQMRANNHQLIDLVIENADNITHLLTIAKPELNEKIKNKTSIRDLIYDLLTSSKANNNGKTIYQIIFDNKDILVNFILKNLPIAGGINLIVNNFFNTLKKPEDLFKQLKTLQPLVLDLLKNAKLNSLFTIFQELVATKNVYVLDLLSKPNIAPLIFDLVIQLSENGASLLNNLTPPDLNESKPSQNPITNLVSNPNPPDALEKLSLIDFLKKYKNIFIDILANANNPVNGFVEGLLANNKQGLTDLLGLVGFSTAALTPQVKHLFDTFITNNSLLENNPATINKIYTLLKEISALFSNDNLNKIKITINNQLANKPVTRYNKYGDLVISNLNKTYQISVDHLVIKNSLILALVDLMPTSSLSDFVFDNFLTPEVFEEIKDQASQQVKKYPKPWYISWKMLNNGINGINGRPGLIDNVLDGIKRGVSKKATIQSFFKELVFGSLSPQLNHPFMTINGSIQISYTGEDLVILPAYDVDGQNKTIVNYQIIGANFIINATDIAKKSKFGNTTIYNINPSEQSIVANFGGSEKNYISKQLNQSVQQLLQNFLKNTVNRKYQTTTNITLFPKKIDPITNLSTPLYTLDLSDPKQNVAPFVYLNNYTLAVNPQFGGDQLSKTQETILKEGWTYQNHVPKLSDTASKLVKSYVKFSLELKNFLKKRYVNTAINLYGSGLSKLAFQLNQVDIPVVIFPVKIGLTINLSYDIRLLDSTTYLPYSVLDTTDHQKPKLVQQVKNFLSYVFVSDPDIQASFQGF</sequence>
<dbReference type="InterPro" id="IPR057145">
    <property type="entry name" value="P116"/>
</dbReference>
<dbReference type="EMBL" id="HG937516">
    <property type="protein sequence ID" value="CDN40581.1"/>
    <property type="molecule type" value="Genomic_DNA"/>
</dbReference>
<protein>
    <submittedName>
        <fullName evidence="1">Uncharacterized protein</fullName>
    </submittedName>
</protein>
<dbReference type="InterPro" id="IPR054689">
    <property type="entry name" value="MG075-like"/>
</dbReference>
<reference evidence="1 2" key="1">
    <citation type="journal article" date="2015" name="Clin. Infect. Dis.">
        <title>Genomic Investigations unmask Mycoplasma amphoriforme, a new respiratory pathogen.</title>
        <authorList>
            <person name="Gillespie S.H."/>
            <person name="Ling C.L."/>
            <person name="Oravcova K."/>
            <person name="Pinheiro M."/>
            <person name="Wells L."/>
            <person name="Bryant J.M."/>
            <person name="McHugh T.D."/>
            <person name="Bebear C."/>
            <person name="Webster D."/>
            <person name="Harris S.R."/>
            <person name="Seth-Smith H.M."/>
            <person name="Thomson N.R."/>
        </authorList>
    </citation>
    <scope>NUCLEOTIDE SEQUENCE [LARGE SCALE GENOMIC DNA]</scope>
    <source>
        <strain evidence="1 2">A39</strain>
    </source>
</reference>
<dbReference type="AlphaFoldDB" id="A0A292II19"/>